<protein>
    <submittedName>
        <fullName evidence="3">NUDIX hydrolase</fullName>
    </submittedName>
</protein>
<dbReference type="GO" id="GO:0006753">
    <property type="term" value="P:nucleoside phosphate metabolic process"/>
    <property type="evidence" value="ECO:0007669"/>
    <property type="project" value="TreeGrafter"/>
</dbReference>
<evidence type="ECO:0000256" key="1">
    <source>
        <dbReference type="ARBA" id="ARBA00022801"/>
    </source>
</evidence>
<dbReference type="EMBL" id="CP001821">
    <property type="protein sequence ID" value="ACZ30379.1"/>
    <property type="molecule type" value="Genomic_DNA"/>
</dbReference>
<dbReference type="GO" id="GO:0005829">
    <property type="term" value="C:cytosol"/>
    <property type="evidence" value="ECO:0007669"/>
    <property type="project" value="TreeGrafter"/>
</dbReference>
<proteinExistence type="predicted"/>
<accession>D1BRC4</accession>
<reference evidence="4" key="1">
    <citation type="submission" date="2009-11" db="EMBL/GenBank/DDBJ databases">
        <title>The complete chromosome of Xylanimonas cellulosilytica DSM 15894.</title>
        <authorList>
            <consortium name="US DOE Joint Genome Institute (JGI-PGF)"/>
            <person name="Lucas S."/>
            <person name="Copeland A."/>
            <person name="Lapidus A."/>
            <person name="Glavina del Rio T."/>
            <person name="Dalin E."/>
            <person name="Tice H."/>
            <person name="Bruce D."/>
            <person name="Goodwin L."/>
            <person name="Pitluck S."/>
            <person name="Kyrpides N."/>
            <person name="Mavromatis K."/>
            <person name="Ivanova N."/>
            <person name="Mikhailova N."/>
            <person name="Foster B."/>
            <person name="Clum A."/>
            <person name="Brettin T."/>
            <person name="Detter J.C."/>
            <person name="Han C."/>
            <person name="Larimer F."/>
            <person name="Land M."/>
            <person name="Hauser L."/>
            <person name="Markowitz V."/>
            <person name="Cheng J.F."/>
            <person name="Hugenholtz P."/>
            <person name="Woyke T."/>
            <person name="Wu D."/>
            <person name="Gehrich-Schroeter G."/>
            <person name="Schneider S."/>
            <person name="Pukall S.R."/>
            <person name="Klenk H.P."/>
            <person name="Eisen J.A."/>
        </authorList>
    </citation>
    <scope>NUCLEOTIDE SEQUENCE [LARGE SCALE GENOMIC DNA]</scope>
    <source>
        <strain evidence="4">DSM 15894 / CECT 5975 / LMG 20990 / XIL07</strain>
    </source>
</reference>
<dbReference type="SUPFAM" id="SSF55811">
    <property type="entry name" value="Nudix"/>
    <property type="match status" value="1"/>
</dbReference>
<gene>
    <name evidence="3" type="ordered locus">Xcel_1348</name>
</gene>
<dbReference type="AlphaFoldDB" id="D1BRC4"/>
<dbReference type="Gene3D" id="3.90.79.10">
    <property type="entry name" value="Nucleoside Triphosphate Pyrophosphohydrolase"/>
    <property type="match status" value="1"/>
</dbReference>
<dbReference type="KEGG" id="xce:Xcel_1348"/>
<dbReference type="GO" id="GO:0019693">
    <property type="term" value="P:ribose phosphate metabolic process"/>
    <property type="evidence" value="ECO:0007669"/>
    <property type="project" value="TreeGrafter"/>
</dbReference>
<dbReference type="STRING" id="446471.Xcel_1348"/>
<dbReference type="OrthoDB" id="9806150at2"/>
<name>D1BRC4_XYLCX</name>
<dbReference type="CDD" id="cd24158">
    <property type="entry name" value="NUDIX_ADPRase_Rv1700"/>
    <property type="match status" value="1"/>
</dbReference>
<dbReference type="Pfam" id="PF00293">
    <property type="entry name" value="NUDIX"/>
    <property type="match status" value="1"/>
</dbReference>
<organism evidence="3 4">
    <name type="scientific">Xylanimonas cellulosilytica (strain DSM 15894 / JCM 12276 / CECT 5975 / KCTC 9989 / LMG 20990 / NBRC 107835 / XIL07)</name>
    <dbReference type="NCBI Taxonomy" id="446471"/>
    <lineage>
        <taxon>Bacteria</taxon>
        <taxon>Bacillati</taxon>
        <taxon>Actinomycetota</taxon>
        <taxon>Actinomycetes</taxon>
        <taxon>Micrococcales</taxon>
        <taxon>Promicromonosporaceae</taxon>
        <taxon>Xylanimonas</taxon>
    </lineage>
</organism>
<dbReference type="InterPro" id="IPR015797">
    <property type="entry name" value="NUDIX_hydrolase-like_dom_sf"/>
</dbReference>
<evidence type="ECO:0000313" key="4">
    <source>
        <dbReference type="Proteomes" id="UP000002255"/>
    </source>
</evidence>
<evidence type="ECO:0000259" key="2">
    <source>
        <dbReference type="PROSITE" id="PS51462"/>
    </source>
</evidence>
<reference evidence="3 4" key="2">
    <citation type="journal article" date="2010" name="Stand. Genomic Sci.">
        <title>Complete genome sequence of Xylanimonas cellulosilytica type strain (XIL07).</title>
        <authorList>
            <person name="Foster B."/>
            <person name="Pukall R."/>
            <person name="Abt B."/>
            <person name="Nolan M."/>
            <person name="Glavina Del Rio T."/>
            <person name="Chen F."/>
            <person name="Lucas S."/>
            <person name="Tice H."/>
            <person name="Pitluck S."/>
            <person name="Cheng J.-F."/>
            <person name="Chertkov O."/>
            <person name="Brettin T."/>
            <person name="Han C."/>
            <person name="Detter J.C."/>
            <person name="Bruce D."/>
            <person name="Goodwin L."/>
            <person name="Ivanova N."/>
            <person name="Mavromatis K."/>
            <person name="Pati A."/>
            <person name="Mikhailova N."/>
            <person name="Chen A."/>
            <person name="Palaniappan K."/>
            <person name="Land M."/>
            <person name="Hauser L."/>
            <person name="Chang Y.-J."/>
            <person name="Jeffries C.D."/>
            <person name="Chain P."/>
            <person name="Rohde M."/>
            <person name="Goeker M."/>
            <person name="Bristow J."/>
            <person name="Eisen J.A."/>
            <person name="Markowitz V."/>
            <person name="Hugenholtz P."/>
            <person name="Kyrpides N.C."/>
            <person name="Klenk H.-P."/>
            <person name="Lapidus A."/>
        </authorList>
    </citation>
    <scope>NUCLEOTIDE SEQUENCE [LARGE SCALE GENOMIC DNA]</scope>
    <source>
        <strain evidence="4">DSM 15894 / CECT 5975 / LMG 20990 / XIL07</strain>
    </source>
</reference>
<keyword evidence="1 3" id="KW-0378">Hydrolase</keyword>
<dbReference type="PROSITE" id="PS51462">
    <property type="entry name" value="NUDIX"/>
    <property type="match status" value="1"/>
</dbReference>
<evidence type="ECO:0000313" key="3">
    <source>
        <dbReference type="EMBL" id="ACZ30379.1"/>
    </source>
</evidence>
<keyword evidence="4" id="KW-1185">Reference proteome</keyword>
<dbReference type="RefSeq" id="WP_012878121.1">
    <property type="nucleotide sequence ID" value="NC_013530.1"/>
</dbReference>
<feature type="domain" description="Nudix hydrolase" evidence="2">
    <location>
        <begin position="51"/>
        <end position="191"/>
    </location>
</feature>
<sequence>MTDPLDGALADVVAPRPAVRRDDVAYSGRIIDVVRDDVDLGDAGTVLREYVDHPGAVAVVALDDDGRVALVNQYRHPVRSVLWEIPAGLLDVDGEDARLAAARELAEEADLRAGRWDVLADFLTSPGISNEALRVFLARDLSPVPEAERHERTDEEAGMELRWAPLDEVVAGVLDGSLHNPSTAVGALAAFAARAGGWTALRPADAPWAYRRGTLPR</sequence>
<dbReference type="InterPro" id="IPR000086">
    <property type="entry name" value="NUDIX_hydrolase_dom"/>
</dbReference>
<dbReference type="eggNOG" id="COG0494">
    <property type="taxonomic scope" value="Bacteria"/>
</dbReference>
<dbReference type="HOGENOM" id="CLU_062658_5_0_11"/>
<dbReference type="PANTHER" id="PTHR11839">
    <property type="entry name" value="UDP/ADP-SUGAR PYROPHOSPHATASE"/>
    <property type="match status" value="1"/>
</dbReference>
<dbReference type="GO" id="GO:0016787">
    <property type="term" value="F:hydrolase activity"/>
    <property type="evidence" value="ECO:0007669"/>
    <property type="project" value="UniProtKB-KW"/>
</dbReference>
<dbReference type="PANTHER" id="PTHR11839:SF31">
    <property type="entry name" value="ADP-RIBOSE PYROPHOSPHATASE"/>
    <property type="match status" value="1"/>
</dbReference>
<dbReference type="Proteomes" id="UP000002255">
    <property type="component" value="Chromosome"/>
</dbReference>